<evidence type="ECO:0000256" key="5">
    <source>
        <dbReference type="ARBA" id="ARBA00022777"/>
    </source>
</evidence>
<dbReference type="InterPro" id="IPR011009">
    <property type="entry name" value="Kinase-like_dom_sf"/>
</dbReference>
<proteinExistence type="inferred from homology"/>
<dbReference type="PANTHER" id="PTHR21064:SF1">
    <property type="entry name" value="HYDROXYLYSINE KINASE"/>
    <property type="match status" value="1"/>
</dbReference>
<evidence type="ECO:0000256" key="4">
    <source>
        <dbReference type="ARBA" id="ARBA00022679"/>
    </source>
</evidence>
<reference evidence="6 7" key="1">
    <citation type="submission" date="2020-02" db="EMBL/GenBank/DDBJ databases">
        <title>A chromosome-scale genome assembly of the black bullhead catfish (Ameiurus melas).</title>
        <authorList>
            <person name="Wen M."/>
            <person name="Zham M."/>
            <person name="Cabau C."/>
            <person name="Klopp C."/>
            <person name="Donnadieu C."/>
            <person name="Roques C."/>
            <person name="Bouchez O."/>
            <person name="Lampietro C."/>
            <person name="Jouanno E."/>
            <person name="Herpin A."/>
            <person name="Louis A."/>
            <person name="Berthelot C."/>
            <person name="Parey E."/>
            <person name="Roest-Crollius H."/>
            <person name="Braasch I."/>
            <person name="Postlethwait J."/>
            <person name="Robinson-Rechavi M."/>
            <person name="Echchiki A."/>
            <person name="Begum T."/>
            <person name="Montfort J."/>
            <person name="Schartl M."/>
            <person name="Bobe J."/>
            <person name="Guiguen Y."/>
        </authorList>
    </citation>
    <scope>NUCLEOTIDE SEQUENCE [LARGE SCALE GENOMIC DNA]</scope>
    <source>
        <strain evidence="6">M_S1</strain>
        <tissue evidence="6">Blood</tissue>
    </source>
</reference>
<dbReference type="GO" id="GO:0019202">
    <property type="term" value="F:amino acid kinase activity"/>
    <property type="evidence" value="ECO:0007669"/>
    <property type="project" value="TreeGrafter"/>
</dbReference>
<protein>
    <submittedName>
        <fullName evidence="6">Uncharacterized protein</fullName>
    </submittedName>
</protein>
<comment type="subcellular location">
    <subcellularLocation>
        <location evidence="1">Cytoplasm</location>
    </subcellularLocation>
</comment>
<dbReference type="PANTHER" id="PTHR21064">
    <property type="entry name" value="AMINOGLYCOSIDE PHOSPHOTRANSFERASE DOMAIN-CONTAINING PROTEIN-RELATED"/>
    <property type="match status" value="1"/>
</dbReference>
<comment type="similarity">
    <text evidence="2">Belongs to the aminoglycoside phosphotransferase family.</text>
</comment>
<evidence type="ECO:0000256" key="3">
    <source>
        <dbReference type="ARBA" id="ARBA00022490"/>
    </source>
</evidence>
<gene>
    <name evidence="6" type="ORF">AMELA_G00135840</name>
</gene>
<organism evidence="6 7">
    <name type="scientific">Ameiurus melas</name>
    <name type="common">Black bullhead</name>
    <name type="synonym">Silurus melas</name>
    <dbReference type="NCBI Taxonomy" id="219545"/>
    <lineage>
        <taxon>Eukaryota</taxon>
        <taxon>Metazoa</taxon>
        <taxon>Chordata</taxon>
        <taxon>Craniata</taxon>
        <taxon>Vertebrata</taxon>
        <taxon>Euteleostomi</taxon>
        <taxon>Actinopterygii</taxon>
        <taxon>Neopterygii</taxon>
        <taxon>Teleostei</taxon>
        <taxon>Ostariophysi</taxon>
        <taxon>Siluriformes</taxon>
        <taxon>Ictaluridae</taxon>
        <taxon>Ameiurus</taxon>
    </lineage>
</organism>
<evidence type="ECO:0000256" key="2">
    <source>
        <dbReference type="ARBA" id="ARBA00006219"/>
    </source>
</evidence>
<accession>A0A7J6AKD6</accession>
<sequence length="122" mass="13807">MSIKKVSKPNLSHSQVMNSLDSENLKLLELQTHSMNFLQQNGFPVQTALCTITGQMMSLEEIDCGYGLQKYLVRLLKYLPGTIVAKLTYTPQLLCKIGKMAARLDQVLLRRSCCSLLEMKLR</sequence>
<dbReference type="SUPFAM" id="SSF56112">
    <property type="entry name" value="Protein kinase-like (PK-like)"/>
    <property type="match status" value="1"/>
</dbReference>
<dbReference type="AlphaFoldDB" id="A0A7J6AKD6"/>
<keyword evidence="4" id="KW-0808">Transferase</keyword>
<evidence type="ECO:0000256" key="1">
    <source>
        <dbReference type="ARBA" id="ARBA00004496"/>
    </source>
</evidence>
<dbReference type="EMBL" id="JAAGNN010000011">
    <property type="protein sequence ID" value="KAF4083076.1"/>
    <property type="molecule type" value="Genomic_DNA"/>
</dbReference>
<keyword evidence="7" id="KW-1185">Reference proteome</keyword>
<dbReference type="GO" id="GO:0005737">
    <property type="term" value="C:cytoplasm"/>
    <property type="evidence" value="ECO:0007669"/>
    <property type="project" value="UniProtKB-SubCell"/>
</dbReference>
<dbReference type="Proteomes" id="UP000593565">
    <property type="component" value="Unassembled WGS sequence"/>
</dbReference>
<name>A0A7J6AKD6_AMEME</name>
<dbReference type="InterPro" id="IPR050249">
    <property type="entry name" value="Pseudomonas-type_ThrB"/>
</dbReference>
<evidence type="ECO:0000313" key="6">
    <source>
        <dbReference type="EMBL" id="KAF4083076.1"/>
    </source>
</evidence>
<comment type="caution">
    <text evidence="6">The sequence shown here is derived from an EMBL/GenBank/DDBJ whole genome shotgun (WGS) entry which is preliminary data.</text>
</comment>
<evidence type="ECO:0000313" key="7">
    <source>
        <dbReference type="Proteomes" id="UP000593565"/>
    </source>
</evidence>
<keyword evidence="3" id="KW-0963">Cytoplasm</keyword>
<keyword evidence="5" id="KW-0418">Kinase</keyword>